<organism evidence="2 3">
    <name type="scientific">Batillaria attramentaria</name>
    <dbReference type="NCBI Taxonomy" id="370345"/>
    <lineage>
        <taxon>Eukaryota</taxon>
        <taxon>Metazoa</taxon>
        <taxon>Spiralia</taxon>
        <taxon>Lophotrochozoa</taxon>
        <taxon>Mollusca</taxon>
        <taxon>Gastropoda</taxon>
        <taxon>Caenogastropoda</taxon>
        <taxon>Sorbeoconcha</taxon>
        <taxon>Cerithioidea</taxon>
        <taxon>Batillariidae</taxon>
        <taxon>Batillaria</taxon>
    </lineage>
</organism>
<sequence length="116" mass="12678">MKQTKRFHKLSARKYVNANRFPNSSSYDVPSLEFRARGRVPGHVQHEQQSSRNASAHRNTATASNNRGMRPGKTEGAQSNVRVDIVVITRVTYSAASHAALASPRSSPFKATLAGS</sequence>
<name>A0ABD0J1M9_9CAEN</name>
<feature type="compositionally biased region" description="Polar residues" evidence="1">
    <location>
        <begin position="47"/>
        <end position="67"/>
    </location>
</feature>
<dbReference type="EMBL" id="JACVVK020000743">
    <property type="protein sequence ID" value="KAK7450215.1"/>
    <property type="molecule type" value="Genomic_DNA"/>
</dbReference>
<keyword evidence="3" id="KW-1185">Reference proteome</keyword>
<evidence type="ECO:0000313" key="3">
    <source>
        <dbReference type="Proteomes" id="UP001519460"/>
    </source>
</evidence>
<protein>
    <submittedName>
        <fullName evidence="2">Uncharacterized protein</fullName>
    </submittedName>
</protein>
<comment type="caution">
    <text evidence="2">The sequence shown here is derived from an EMBL/GenBank/DDBJ whole genome shotgun (WGS) entry which is preliminary data.</text>
</comment>
<dbReference type="AlphaFoldDB" id="A0ABD0J1M9"/>
<proteinExistence type="predicted"/>
<feature type="region of interest" description="Disordered" evidence="1">
    <location>
        <begin position="40"/>
        <end position="78"/>
    </location>
</feature>
<evidence type="ECO:0000256" key="1">
    <source>
        <dbReference type="SAM" id="MobiDB-lite"/>
    </source>
</evidence>
<gene>
    <name evidence="2" type="ORF">BaRGS_00039963</name>
</gene>
<accession>A0ABD0J1M9</accession>
<feature type="region of interest" description="Disordered" evidence="1">
    <location>
        <begin position="97"/>
        <end position="116"/>
    </location>
</feature>
<evidence type="ECO:0000313" key="2">
    <source>
        <dbReference type="EMBL" id="KAK7450215.1"/>
    </source>
</evidence>
<reference evidence="2 3" key="1">
    <citation type="journal article" date="2023" name="Sci. Data">
        <title>Genome assembly of the Korean intertidal mud-creeper Batillaria attramentaria.</title>
        <authorList>
            <person name="Patra A.K."/>
            <person name="Ho P.T."/>
            <person name="Jun S."/>
            <person name="Lee S.J."/>
            <person name="Kim Y."/>
            <person name="Won Y.J."/>
        </authorList>
    </citation>
    <scope>NUCLEOTIDE SEQUENCE [LARGE SCALE GENOMIC DNA]</scope>
    <source>
        <strain evidence="2">Wonlab-2016</strain>
    </source>
</reference>
<dbReference type="Proteomes" id="UP001519460">
    <property type="component" value="Unassembled WGS sequence"/>
</dbReference>